<evidence type="ECO:0000313" key="4">
    <source>
        <dbReference type="Proteomes" id="UP000076128"/>
    </source>
</evidence>
<sequence length="281" mass="29023">MPWCNMGEFLRMMSLPRCLLALAVLTLVSACAAEDLTAPPEALGNFQLGHTIIVAKNAQVAGPSRTVTSEEWQAALQAEIVKRTGRYDGDKLYHLGINIDAYALAYPGIPLVLSPKSILAVSANVWDDSAQRRINAEPKRITVFEPFSGETLLGSGLTQTKEEQMRNLSEAAARQINDWLVENKAWFTPEAAAARALLPAAAGGAAASVPAPGQAPVAARPAAVSAPAPAAAPAPVAPARPAASSAPARSAPAPCTAGQPCLGIDTGIRNSATPVPGATLP</sequence>
<dbReference type="KEGG" id="daa:AKL17_0407"/>
<proteinExistence type="predicted"/>
<keyword evidence="4" id="KW-1185">Reference proteome</keyword>
<feature type="region of interest" description="Disordered" evidence="1">
    <location>
        <begin position="231"/>
        <end position="255"/>
    </location>
</feature>
<dbReference type="Proteomes" id="UP000076128">
    <property type="component" value="Chromosome"/>
</dbReference>
<reference evidence="3 4" key="1">
    <citation type="submission" date="2015-09" db="EMBL/GenBank/DDBJ databases">
        <title>Complete genome sequence of Defluviimonas alba cai42t isolated from an oilfield in Xinjiang.</title>
        <authorList>
            <person name="Geng S."/>
            <person name="Pan X."/>
            <person name="Wu X."/>
        </authorList>
    </citation>
    <scope>NUCLEOTIDE SEQUENCE [LARGE SCALE GENOMIC DNA]</scope>
    <source>
        <strain evidence="4">cai42</strain>
    </source>
</reference>
<name>A0A165SG11_9RHOB</name>
<dbReference type="AlphaFoldDB" id="A0A165SG11"/>
<keyword evidence="2" id="KW-0732">Signal</keyword>
<feature type="compositionally biased region" description="Low complexity" evidence="1">
    <location>
        <begin position="239"/>
        <end position="254"/>
    </location>
</feature>
<dbReference type="STRING" id="1335048.AKL17_0407"/>
<evidence type="ECO:0000313" key="3">
    <source>
        <dbReference type="EMBL" id="AMY67669.1"/>
    </source>
</evidence>
<protein>
    <recommendedName>
        <fullName evidence="5">DUF4136 domain-containing protein</fullName>
    </recommendedName>
</protein>
<evidence type="ECO:0000256" key="1">
    <source>
        <dbReference type="SAM" id="MobiDB-lite"/>
    </source>
</evidence>
<accession>A0A165SG11</accession>
<organism evidence="3 4">
    <name type="scientific">Frigidibacter mobilis</name>
    <dbReference type="NCBI Taxonomy" id="1335048"/>
    <lineage>
        <taxon>Bacteria</taxon>
        <taxon>Pseudomonadati</taxon>
        <taxon>Pseudomonadota</taxon>
        <taxon>Alphaproteobacteria</taxon>
        <taxon>Rhodobacterales</taxon>
        <taxon>Paracoccaceae</taxon>
        <taxon>Frigidibacter</taxon>
    </lineage>
</organism>
<gene>
    <name evidence="3" type="ORF">AKL17_0407</name>
</gene>
<evidence type="ECO:0008006" key="5">
    <source>
        <dbReference type="Google" id="ProtNLM"/>
    </source>
</evidence>
<dbReference type="EMBL" id="CP012661">
    <property type="protein sequence ID" value="AMY67669.1"/>
    <property type="molecule type" value="Genomic_DNA"/>
</dbReference>
<feature type="chain" id="PRO_5007866438" description="DUF4136 domain-containing protein" evidence="2">
    <location>
        <begin position="33"/>
        <end position="281"/>
    </location>
</feature>
<feature type="signal peptide" evidence="2">
    <location>
        <begin position="1"/>
        <end position="32"/>
    </location>
</feature>
<evidence type="ECO:0000256" key="2">
    <source>
        <dbReference type="SAM" id="SignalP"/>
    </source>
</evidence>